<feature type="domain" description="PHD-type" evidence="17">
    <location>
        <begin position="27"/>
        <end position="77"/>
    </location>
</feature>
<feature type="compositionally biased region" description="Basic and acidic residues" evidence="16">
    <location>
        <begin position="185"/>
        <end position="196"/>
    </location>
</feature>
<dbReference type="PROSITE" id="PS50016">
    <property type="entry name" value="ZF_PHD_2"/>
    <property type="match status" value="1"/>
</dbReference>
<feature type="compositionally biased region" description="Basic and acidic residues" evidence="16">
    <location>
        <begin position="87"/>
        <end position="102"/>
    </location>
</feature>
<comment type="function">
    <text evidence="11">Transcriptional activator that exhibits a unique DNA binding specificity for CpG unmethylated motifs with a preference for CpGG.</text>
</comment>
<evidence type="ECO:0000256" key="12">
    <source>
        <dbReference type="ARBA" id="ARBA00079319"/>
    </source>
</evidence>
<protein>
    <recommendedName>
        <fullName evidence="10">CXXC-type zinc finger protein 1</fullName>
    </recommendedName>
    <alternativeName>
        <fullName evidence="12">CpG-binding protein</fullName>
    </alternativeName>
    <alternativeName>
        <fullName evidence="13">PHD finger and CXXC domain-containing protein 1</fullName>
    </alternativeName>
</protein>
<keyword evidence="3" id="KW-0479">Metal-binding</keyword>
<reference evidence="19" key="2">
    <citation type="submission" date="2025-08" db="UniProtKB">
        <authorList>
            <consortium name="Ensembl"/>
        </authorList>
    </citation>
    <scope>IDENTIFICATION</scope>
</reference>
<keyword evidence="4 14" id="KW-0863">Zinc-finger</keyword>
<evidence type="ECO:0000256" key="6">
    <source>
        <dbReference type="ARBA" id="ARBA00023015"/>
    </source>
</evidence>
<keyword evidence="20" id="KW-1185">Reference proteome</keyword>
<dbReference type="InterPro" id="IPR002857">
    <property type="entry name" value="Znf_CXXC"/>
</dbReference>
<dbReference type="InterPro" id="IPR001965">
    <property type="entry name" value="Znf_PHD"/>
</dbReference>
<dbReference type="GO" id="GO:0048188">
    <property type="term" value="C:Set1C/COMPASS complex"/>
    <property type="evidence" value="ECO:0007669"/>
    <property type="project" value="InterPro"/>
</dbReference>
<dbReference type="GO" id="GO:0045893">
    <property type="term" value="P:positive regulation of DNA-templated transcription"/>
    <property type="evidence" value="ECO:0007669"/>
    <property type="project" value="TreeGrafter"/>
</dbReference>
<dbReference type="GO" id="GO:0008270">
    <property type="term" value="F:zinc ion binding"/>
    <property type="evidence" value="ECO:0007669"/>
    <property type="project" value="UniProtKB-KW"/>
</dbReference>
<feature type="domain" description="CXXC-type" evidence="18">
    <location>
        <begin position="117"/>
        <end position="166"/>
    </location>
</feature>
<dbReference type="Pfam" id="PF00628">
    <property type="entry name" value="PHD"/>
    <property type="match status" value="1"/>
</dbReference>
<gene>
    <name evidence="19" type="primary">CXXC1</name>
    <name evidence="19" type="synonym">cxxc1a</name>
</gene>
<evidence type="ECO:0000256" key="15">
    <source>
        <dbReference type="SAM" id="Coils"/>
    </source>
</evidence>
<evidence type="ECO:0000256" key="9">
    <source>
        <dbReference type="ARBA" id="ARBA00023242"/>
    </source>
</evidence>
<keyword evidence="8" id="KW-0804">Transcription</keyword>
<dbReference type="InterPro" id="IPR037869">
    <property type="entry name" value="Spp1/CFP1"/>
</dbReference>
<dbReference type="SUPFAM" id="SSF57903">
    <property type="entry name" value="FYVE/PHD zinc finger"/>
    <property type="match status" value="1"/>
</dbReference>
<keyword evidence="7" id="KW-0238">DNA-binding</keyword>
<evidence type="ECO:0000256" key="16">
    <source>
        <dbReference type="SAM" id="MobiDB-lite"/>
    </source>
</evidence>
<dbReference type="InterPro" id="IPR022056">
    <property type="entry name" value="CpG-bd_C"/>
</dbReference>
<accession>A0A8C9TWE7</accession>
<evidence type="ECO:0000256" key="2">
    <source>
        <dbReference type="ARBA" id="ARBA00022553"/>
    </source>
</evidence>
<organism evidence="19 20">
    <name type="scientific">Scleropages formosus</name>
    <name type="common">Asian bonytongue</name>
    <name type="synonym">Osteoglossum formosum</name>
    <dbReference type="NCBI Taxonomy" id="113540"/>
    <lineage>
        <taxon>Eukaryota</taxon>
        <taxon>Metazoa</taxon>
        <taxon>Chordata</taxon>
        <taxon>Craniata</taxon>
        <taxon>Vertebrata</taxon>
        <taxon>Euteleostomi</taxon>
        <taxon>Actinopterygii</taxon>
        <taxon>Neopterygii</taxon>
        <taxon>Teleostei</taxon>
        <taxon>Osteoglossocephala</taxon>
        <taxon>Osteoglossomorpha</taxon>
        <taxon>Osteoglossiformes</taxon>
        <taxon>Osteoglossidae</taxon>
        <taxon>Scleropages</taxon>
    </lineage>
</organism>
<dbReference type="PROSITE" id="PS51058">
    <property type="entry name" value="ZF_CXXC"/>
    <property type="match status" value="1"/>
</dbReference>
<reference evidence="19" key="3">
    <citation type="submission" date="2025-09" db="UniProtKB">
        <authorList>
            <consortium name="Ensembl"/>
        </authorList>
    </citation>
    <scope>IDENTIFICATION</scope>
</reference>
<evidence type="ECO:0000256" key="1">
    <source>
        <dbReference type="ARBA" id="ARBA00004123"/>
    </source>
</evidence>
<comment type="subcellular location">
    <subcellularLocation>
        <location evidence="1">Nucleus</location>
    </subcellularLocation>
</comment>
<evidence type="ECO:0000259" key="17">
    <source>
        <dbReference type="PROSITE" id="PS50016"/>
    </source>
</evidence>
<evidence type="ECO:0000256" key="4">
    <source>
        <dbReference type="ARBA" id="ARBA00022771"/>
    </source>
</evidence>
<evidence type="ECO:0000259" key="18">
    <source>
        <dbReference type="PROSITE" id="PS51058"/>
    </source>
</evidence>
<evidence type="ECO:0000256" key="13">
    <source>
        <dbReference type="ARBA" id="ARBA00081451"/>
    </source>
</evidence>
<dbReference type="AlphaFoldDB" id="A0A8C9TWE7"/>
<feature type="region of interest" description="Disordered" evidence="16">
    <location>
        <begin position="87"/>
        <end position="107"/>
    </location>
</feature>
<evidence type="ECO:0000256" key="10">
    <source>
        <dbReference type="ARBA" id="ARBA00023828"/>
    </source>
</evidence>
<dbReference type="PANTHER" id="PTHR46174:SF1">
    <property type="entry name" value="CXXC-TYPE ZINC FINGER PROTEIN 1"/>
    <property type="match status" value="1"/>
</dbReference>
<name>A0A8C9TWE7_SCLFO</name>
<evidence type="ECO:0000313" key="20">
    <source>
        <dbReference type="Proteomes" id="UP000694397"/>
    </source>
</evidence>
<dbReference type="SMART" id="SM00249">
    <property type="entry name" value="PHD"/>
    <property type="match status" value="1"/>
</dbReference>
<dbReference type="Gene3D" id="3.30.40.10">
    <property type="entry name" value="Zinc/RING finger domain, C3HC4 (zinc finger)"/>
    <property type="match status" value="1"/>
</dbReference>
<dbReference type="PROSITE" id="PS01359">
    <property type="entry name" value="ZF_PHD_1"/>
    <property type="match status" value="1"/>
</dbReference>
<dbReference type="PANTHER" id="PTHR46174">
    <property type="entry name" value="CXXC-TYPE ZINC FINGER PROTEIN 1"/>
    <property type="match status" value="1"/>
</dbReference>
<dbReference type="CDD" id="cd15553">
    <property type="entry name" value="PHD_Cfp1"/>
    <property type="match status" value="1"/>
</dbReference>
<keyword evidence="15" id="KW-0175">Coiled coil</keyword>
<evidence type="ECO:0000256" key="11">
    <source>
        <dbReference type="ARBA" id="ARBA00056449"/>
    </source>
</evidence>
<evidence type="ECO:0000256" key="14">
    <source>
        <dbReference type="PROSITE-ProRule" id="PRU00509"/>
    </source>
</evidence>
<dbReference type="Pfam" id="PF12269">
    <property type="entry name" value="CpG_bind_C"/>
    <property type="match status" value="1"/>
</dbReference>
<keyword evidence="9" id="KW-0539">Nucleus</keyword>
<keyword evidence="6" id="KW-0805">Transcription regulation</keyword>
<dbReference type="InterPro" id="IPR013083">
    <property type="entry name" value="Znf_RING/FYVE/PHD"/>
</dbReference>
<evidence type="ECO:0000256" key="7">
    <source>
        <dbReference type="ARBA" id="ARBA00023125"/>
    </source>
</evidence>
<feature type="region of interest" description="Disordered" evidence="16">
    <location>
        <begin position="1"/>
        <end position="20"/>
    </location>
</feature>
<dbReference type="FunFam" id="3.30.40.10:FF:000138">
    <property type="entry name" value="CXXC-type zinc finger protein 1"/>
    <property type="match status" value="1"/>
</dbReference>
<proteinExistence type="predicted"/>
<evidence type="ECO:0000256" key="5">
    <source>
        <dbReference type="ARBA" id="ARBA00022833"/>
    </source>
</evidence>
<dbReference type="GeneTree" id="ENSGT00730000111044"/>
<dbReference type="Proteomes" id="UP000694397">
    <property type="component" value="Chromosome 1"/>
</dbReference>
<evidence type="ECO:0000256" key="3">
    <source>
        <dbReference type="ARBA" id="ARBA00022723"/>
    </source>
</evidence>
<dbReference type="InterPro" id="IPR019787">
    <property type="entry name" value="Znf_PHD-finger"/>
</dbReference>
<dbReference type="InterPro" id="IPR011011">
    <property type="entry name" value="Znf_FYVE_PHD"/>
</dbReference>
<feature type="coiled-coil region" evidence="15">
    <location>
        <begin position="256"/>
        <end position="304"/>
    </location>
</feature>
<feature type="region of interest" description="Disordered" evidence="16">
    <location>
        <begin position="176"/>
        <end position="199"/>
    </location>
</feature>
<dbReference type="GO" id="GO:0003677">
    <property type="term" value="F:DNA binding"/>
    <property type="evidence" value="ECO:0007669"/>
    <property type="project" value="UniProtKB-KW"/>
</dbReference>
<keyword evidence="5" id="KW-0862">Zinc</keyword>
<dbReference type="Pfam" id="PF02008">
    <property type="entry name" value="zf-CXXC"/>
    <property type="match status" value="1"/>
</dbReference>
<dbReference type="InterPro" id="IPR019786">
    <property type="entry name" value="Zinc_finger_PHD-type_CS"/>
</dbReference>
<evidence type="ECO:0000313" key="19">
    <source>
        <dbReference type="Ensembl" id="ENSSFOP00015053399.1"/>
    </source>
</evidence>
<sequence>MESEVSDFDQVQGVESGMDGENGENAPVYCICRKPDINCFMIGCDNCNEWFHGDCINMTEKMAKAIREWYCEKCRSKDDSLEIKYRPKKSRERETEQERMDKQCGTPDFKLDQRRGSRIKRSARMCGECEPCRRTEDCAQCDFCKDMKKFGGPNKIRQKCRLRQCEVRPLACSHKQKQKHRDRVKHSERSDSRDTSGLRQCLGPSCVEASRPNSKYCSEECGMKLAANRIYEILPQRIQQWQQSPCIAEEQGKKLLERIRREQQSARLRLTEMERRFHELENIIAKAKQQVVQQDEEVNEGDNDDTDLQIFCVSCSHPINPKVALRHMERCYAKYESQTSFGSMYPTRIEGATRLFCDVYNPQSKTYCKRLQVLCPEHSRDPKVPADEVCGCPLVRNVFEPTGEFCRVSKRKCNKHYCWEKLRRAEVDLERVRVWYKLDELFEQERNVRTAMTNRAGLLALMLHQTIQHDPLTTDLRSNKDR</sequence>
<reference evidence="19 20" key="1">
    <citation type="submission" date="2019-04" db="EMBL/GenBank/DDBJ databases">
        <authorList>
            <consortium name="Wellcome Sanger Institute Data Sharing"/>
        </authorList>
    </citation>
    <scope>NUCLEOTIDE SEQUENCE [LARGE SCALE GENOMIC DNA]</scope>
</reference>
<dbReference type="Ensembl" id="ENSSFOT00015060434.1">
    <property type="protein sequence ID" value="ENSSFOP00015053399.1"/>
    <property type="gene ID" value="ENSSFOG00015001940.2"/>
</dbReference>
<keyword evidence="2" id="KW-0597">Phosphoprotein</keyword>
<evidence type="ECO:0000256" key="8">
    <source>
        <dbReference type="ARBA" id="ARBA00023163"/>
    </source>
</evidence>